<keyword evidence="3" id="KW-1185">Reference proteome</keyword>
<reference evidence="2 3" key="1">
    <citation type="journal article" date="2013" name="PLoS Genet.">
        <title>Distinctive expansion of potential virulence genes in the genome of the oomycete fish pathogen Saprolegnia parasitica.</title>
        <authorList>
            <person name="Jiang R.H."/>
            <person name="de Bruijn I."/>
            <person name="Haas B.J."/>
            <person name="Belmonte R."/>
            <person name="Lobach L."/>
            <person name="Christie J."/>
            <person name="van den Ackerveken G."/>
            <person name="Bottin A."/>
            <person name="Bulone V."/>
            <person name="Diaz-Moreno S.M."/>
            <person name="Dumas B."/>
            <person name="Fan L."/>
            <person name="Gaulin E."/>
            <person name="Govers F."/>
            <person name="Grenville-Briggs L.J."/>
            <person name="Horner N.R."/>
            <person name="Levin J.Z."/>
            <person name="Mammella M."/>
            <person name="Meijer H.J."/>
            <person name="Morris P."/>
            <person name="Nusbaum C."/>
            <person name="Oome S."/>
            <person name="Phillips A.J."/>
            <person name="van Rooyen D."/>
            <person name="Rzeszutek E."/>
            <person name="Saraiva M."/>
            <person name="Secombes C.J."/>
            <person name="Seidl M.F."/>
            <person name="Snel B."/>
            <person name="Stassen J.H."/>
            <person name="Sykes S."/>
            <person name="Tripathy S."/>
            <person name="van den Berg H."/>
            <person name="Vega-Arreguin J.C."/>
            <person name="Wawra S."/>
            <person name="Young S.K."/>
            <person name="Zeng Q."/>
            <person name="Dieguez-Uribeondo J."/>
            <person name="Russ C."/>
            <person name="Tyler B.M."/>
            <person name="van West P."/>
        </authorList>
    </citation>
    <scope>NUCLEOTIDE SEQUENCE [LARGE SCALE GENOMIC DNA]</scope>
    <source>
        <strain evidence="2 3">CBS 223.65</strain>
    </source>
</reference>
<dbReference type="AlphaFoldDB" id="A0A067BIN7"/>
<dbReference type="KEGG" id="spar:SPRG_16568"/>
<evidence type="ECO:0000313" key="2">
    <source>
        <dbReference type="EMBL" id="KDO18043.1"/>
    </source>
</evidence>
<evidence type="ECO:0000256" key="1">
    <source>
        <dbReference type="SAM" id="MobiDB-lite"/>
    </source>
</evidence>
<protein>
    <submittedName>
        <fullName evidence="2">Uncharacterized protein</fullName>
    </submittedName>
</protein>
<evidence type="ECO:0000313" key="3">
    <source>
        <dbReference type="Proteomes" id="UP000030745"/>
    </source>
</evidence>
<dbReference type="RefSeq" id="XP_012211247.1">
    <property type="nucleotide sequence ID" value="XM_012355857.1"/>
</dbReference>
<dbReference type="Proteomes" id="UP000030745">
    <property type="component" value="Unassembled WGS sequence"/>
</dbReference>
<organism evidence="2 3">
    <name type="scientific">Saprolegnia parasitica (strain CBS 223.65)</name>
    <dbReference type="NCBI Taxonomy" id="695850"/>
    <lineage>
        <taxon>Eukaryota</taxon>
        <taxon>Sar</taxon>
        <taxon>Stramenopiles</taxon>
        <taxon>Oomycota</taxon>
        <taxon>Saprolegniomycetes</taxon>
        <taxon>Saprolegniales</taxon>
        <taxon>Saprolegniaceae</taxon>
        <taxon>Saprolegnia</taxon>
    </lineage>
</organism>
<name>A0A067BIN7_SAPPC</name>
<dbReference type="EMBL" id="KK583508">
    <property type="protein sequence ID" value="KDO18043.1"/>
    <property type="molecule type" value="Genomic_DNA"/>
</dbReference>
<accession>A0A067BIN7</accession>
<proteinExistence type="predicted"/>
<gene>
    <name evidence="2" type="ORF">SPRG_16568</name>
</gene>
<dbReference type="GeneID" id="24138182"/>
<sequence>MPVETPCHVHHGPLPSSAPLSVAAPTPTQPEPVPDDCGAAFGGASVAVSFRPVLDDCCVALWSTCGARPTTDDGSRPVLDDCCAALCSACGARPTTDD</sequence>
<feature type="region of interest" description="Disordered" evidence="1">
    <location>
        <begin position="1"/>
        <end position="36"/>
    </location>
</feature>
<dbReference type="VEuPathDB" id="FungiDB:SPRG_16568"/>